<dbReference type="Proteomes" id="UP000325433">
    <property type="component" value="Unassembled WGS sequence"/>
</dbReference>
<organism evidence="1 2">
    <name type="scientific">Aspergillus transmontanensis</name>
    <dbReference type="NCBI Taxonomy" id="1034304"/>
    <lineage>
        <taxon>Eukaryota</taxon>
        <taxon>Fungi</taxon>
        <taxon>Dikarya</taxon>
        <taxon>Ascomycota</taxon>
        <taxon>Pezizomycotina</taxon>
        <taxon>Eurotiomycetes</taxon>
        <taxon>Eurotiomycetidae</taxon>
        <taxon>Eurotiales</taxon>
        <taxon>Aspergillaceae</taxon>
        <taxon>Aspergillus</taxon>
        <taxon>Aspergillus subgen. Circumdati</taxon>
    </lineage>
</organism>
<dbReference type="EMBL" id="ML738305">
    <property type="protein sequence ID" value="KAE8316746.1"/>
    <property type="molecule type" value="Genomic_DNA"/>
</dbReference>
<name>A0A5N6W8L8_9EURO</name>
<protein>
    <submittedName>
        <fullName evidence="1">Uncharacterized protein</fullName>
    </submittedName>
</protein>
<gene>
    <name evidence="1" type="ORF">BDV41DRAFT_527966</name>
</gene>
<accession>A0A5N6W8L8</accession>
<proteinExistence type="predicted"/>
<sequence>MLRTCVPVCDHPRTKDEQIVNTALINNVCEFHVHVSESYERHMPSAVGRVVAGACTLLVKQWTQSAPQ</sequence>
<evidence type="ECO:0000313" key="1">
    <source>
        <dbReference type="EMBL" id="KAE8316746.1"/>
    </source>
</evidence>
<reference evidence="2" key="1">
    <citation type="submission" date="2019-04" db="EMBL/GenBank/DDBJ databases">
        <title>Friends and foes A comparative genomics studyof 23 Aspergillus species from section Flavi.</title>
        <authorList>
            <consortium name="DOE Joint Genome Institute"/>
            <person name="Kjaerbolling I."/>
            <person name="Vesth T."/>
            <person name="Frisvad J.C."/>
            <person name="Nybo J.L."/>
            <person name="Theobald S."/>
            <person name="Kildgaard S."/>
            <person name="Isbrandt T."/>
            <person name="Kuo A."/>
            <person name="Sato A."/>
            <person name="Lyhne E.K."/>
            <person name="Kogle M.E."/>
            <person name="Wiebenga A."/>
            <person name="Kun R.S."/>
            <person name="Lubbers R.J."/>
            <person name="Makela M.R."/>
            <person name="Barry K."/>
            <person name="Chovatia M."/>
            <person name="Clum A."/>
            <person name="Daum C."/>
            <person name="Haridas S."/>
            <person name="He G."/>
            <person name="LaButti K."/>
            <person name="Lipzen A."/>
            <person name="Mondo S."/>
            <person name="Riley R."/>
            <person name="Salamov A."/>
            <person name="Simmons B.A."/>
            <person name="Magnuson J.K."/>
            <person name="Henrissat B."/>
            <person name="Mortensen U.H."/>
            <person name="Larsen T.O."/>
            <person name="Devries R.P."/>
            <person name="Grigoriev I.V."/>
            <person name="Machida M."/>
            <person name="Baker S.E."/>
            <person name="Andersen M.R."/>
        </authorList>
    </citation>
    <scope>NUCLEOTIDE SEQUENCE [LARGE SCALE GENOMIC DNA]</scope>
    <source>
        <strain evidence="2">CBS 130015</strain>
    </source>
</reference>
<evidence type="ECO:0000313" key="2">
    <source>
        <dbReference type="Proteomes" id="UP000325433"/>
    </source>
</evidence>
<keyword evidence="2" id="KW-1185">Reference proteome</keyword>
<dbReference type="AlphaFoldDB" id="A0A5N6W8L8"/>